<evidence type="ECO:0000313" key="2">
    <source>
        <dbReference type="EMBL" id="CAG6393756.1"/>
    </source>
</evidence>
<dbReference type="AlphaFoldDB" id="A0A9W4E672"/>
<protein>
    <submittedName>
        <fullName evidence="2">Uncharacterized protein</fullName>
    </submittedName>
</protein>
<comment type="caution">
    <text evidence="2">The sequence shown here is derived from an EMBL/GenBank/DDBJ whole genome shotgun (WGS) entry which is preliminary data.</text>
</comment>
<accession>A0A9W4E672</accession>
<keyword evidence="3" id="KW-1185">Reference proteome</keyword>
<organism evidence="2 3">
    <name type="scientific">Actinacidiphila cocklensis</name>
    <dbReference type="NCBI Taxonomy" id="887465"/>
    <lineage>
        <taxon>Bacteria</taxon>
        <taxon>Bacillati</taxon>
        <taxon>Actinomycetota</taxon>
        <taxon>Actinomycetes</taxon>
        <taxon>Kitasatosporales</taxon>
        <taxon>Streptomycetaceae</taxon>
        <taxon>Actinacidiphila</taxon>
    </lineage>
</organism>
<dbReference type="Proteomes" id="UP001152519">
    <property type="component" value="Unassembled WGS sequence"/>
</dbReference>
<reference evidence="2" key="1">
    <citation type="submission" date="2021-05" db="EMBL/GenBank/DDBJ databases">
        <authorList>
            <person name="Arsene-Ploetze F."/>
        </authorList>
    </citation>
    <scope>NUCLEOTIDE SEQUENCE</scope>
    <source>
        <strain evidence="2">DSM 42138</strain>
    </source>
</reference>
<name>A0A9W4E672_9ACTN</name>
<proteinExistence type="predicted"/>
<feature type="region of interest" description="Disordered" evidence="1">
    <location>
        <begin position="35"/>
        <end position="67"/>
    </location>
</feature>
<evidence type="ECO:0000256" key="1">
    <source>
        <dbReference type="SAM" id="MobiDB-lite"/>
    </source>
</evidence>
<dbReference type="EMBL" id="CAJSLV010000051">
    <property type="protein sequence ID" value="CAG6393756.1"/>
    <property type="molecule type" value="Genomic_DNA"/>
</dbReference>
<evidence type="ECO:0000313" key="3">
    <source>
        <dbReference type="Proteomes" id="UP001152519"/>
    </source>
</evidence>
<gene>
    <name evidence="2" type="ORF">SCOCK_220010</name>
</gene>
<sequence length="67" mass="7463">MGRHRPQRPRQNRLGHLHSTVSLICRVLRTTETSRPGLAGFEPWTNSATPPPGWNAGGTRSPARWPP</sequence>